<dbReference type="AlphaFoldDB" id="A0AAN7U8L3"/>
<name>A0AAN7U8L3_9MYCE</name>
<evidence type="ECO:0000313" key="1">
    <source>
        <dbReference type="EMBL" id="KAK5584618.1"/>
    </source>
</evidence>
<organism evidence="1 2">
    <name type="scientific">Dictyostelium firmibasis</name>
    <dbReference type="NCBI Taxonomy" id="79012"/>
    <lineage>
        <taxon>Eukaryota</taxon>
        <taxon>Amoebozoa</taxon>
        <taxon>Evosea</taxon>
        <taxon>Eumycetozoa</taxon>
        <taxon>Dictyostelia</taxon>
        <taxon>Dictyosteliales</taxon>
        <taxon>Dictyosteliaceae</taxon>
        <taxon>Dictyostelium</taxon>
    </lineage>
</organism>
<gene>
    <name evidence="1" type="ORF">RB653_006232</name>
</gene>
<protein>
    <submittedName>
        <fullName evidence="1">Uncharacterized protein</fullName>
    </submittedName>
</protein>
<evidence type="ECO:0000313" key="2">
    <source>
        <dbReference type="Proteomes" id="UP001344447"/>
    </source>
</evidence>
<dbReference type="SUPFAM" id="SSF48452">
    <property type="entry name" value="TPR-like"/>
    <property type="match status" value="1"/>
</dbReference>
<dbReference type="InterPro" id="IPR011990">
    <property type="entry name" value="TPR-like_helical_dom_sf"/>
</dbReference>
<dbReference type="Proteomes" id="UP001344447">
    <property type="component" value="Unassembled WGS sequence"/>
</dbReference>
<sequence length="850" mass="99416">MNIEELETFRDYQLLCLLNIGSYVLKDTYKKRNKTQFTNKSYLKQLEVLQSENINKNGIWHISSTSELLLSPLNNNKSKITLSPQQIKENKAIEIIKLIDKNNKIDKFENLKIRLIENIEILNESNKGYFTKERVEEIINNNGNNKNFDENDQFTKKLIKESNELFKNRKFKESLEYYNSKLILCKNKDSGSSSSNNSEKINVKGYCEDEDESKLFKIKSYGYLGSSMCDYEIYRELTESKNSINEIVTLEYKDLISLDKLKYSLSYDPFNSESHYQMAFLLCKNSNAYYNLALNHLEISILLNPINEKYKKLQSMILEKLLIKKANINNNNNNNKDDDKESIENFELAAIEYVKNNPIPLEFQSYNNDIEQLYQLSLKFSDYNNINNDNDRNNDKLYDYKLSMDLLYQGSLLKPLESYNEVEKKKFYTTLSNILLEIGFRYFNGCGYLDADNVCSLYYFGLVTKQFTLFNSNCFHLTTLAFMFSFPNRNVPKPILDSIILPMLLKGSSIGNLKCQKLYCLLTGKDLNKTFKNIGSSESIEEIQRKRMNEKIQNDDQYDFVTKQYEYNSIKRSNKGSKKQIDRLIKTFDLKSQFLDLIDSGNNSTDEKLIQANKYLIDALKLEYHSIRIPSIKENLIINRLIKFIDDHSSIKKLNNVGAIVVDQEDIKNARLVLLSLTIRKPIPNFKEFINDSINQFPNEIEFIFYRAMNFRLNNDPKSAQLDFNSIIELCGGGGSSSDDNNFPLKYLYYQGVNRFYCGSISESDCNDIIKIFKSYIDKSFKEELTYKVPELSYFISLIYIMNNDLEQSKEWFKKSINFEKSQLPCFIDQDYEIKKMVESKLVPVDSKKK</sequence>
<proteinExistence type="predicted"/>
<keyword evidence="2" id="KW-1185">Reference proteome</keyword>
<accession>A0AAN7U8L3</accession>
<reference evidence="1 2" key="1">
    <citation type="submission" date="2023-11" db="EMBL/GenBank/DDBJ databases">
        <title>Dfirmibasis_genome.</title>
        <authorList>
            <person name="Edelbroek B."/>
            <person name="Kjellin J."/>
            <person name="Jerlstrom-Hultqvist J."/>
            <person name="Soderbom F."/>
        </authorList>
    </citation>
    <scope>NUCLEOTIDE SEQUENCE [LARGE SCALE GENOMIC DNA]</scope>
    <source>
        <strain evidence="1 2">TNS-C-14</strain>
    </source>
</reference>
<dbReference type="EMBL" id="JAVFKY010000001">
    <property type="protein sequence ID" value="KAK5584618.1"/>
    <property type="molecule type" value="Genomic_DNA"/>
</dbReference>
<comment type="caution">
    <text evidence="1">The sequence shown here is derived from an EMBL/GenBank/DDBJ whole genome shotgun (WGS) entry which is preliminary data.</text>
</comment>